<evidence type="ECO:0000313" key="3">
    <source>
        <dbReference type="WBParaSite" id="SCUD_0000460401-mRNA-1"/>
    </source>
</evidence>
<dbReference type="Proteomes" id="UP000279833">
    <property type="component" value="Unassembled WGS sequence"/>
</dbReference>
<reference evidence="3" key="1">
    <citation type="submission" date="2016-06" db="UniProtKB">
        <authorList>
            <consortium name="WormBaseParasite"/>
        </authorList>
    </citation>
    <scope>IDENTIFICATION</scope>
</reference>
<accession>A0A183JPG7</accession>
<evidence type="ECO:0000313" key="1">
    <source>
        <dbReference type="EMBL" id="VDO89927.1"/>
    </source>
</evidence>
<name>A0A183JPG7_9TREM</name>
<sequence>MDILDSIQERKKKTAINNNRTRTEKDKAQDGYIEADKQVMRSIRTDMQKYVEELAKMEERTSTERHI</sequence>
<proteinExistence type="predicted"/>
<protein>
    <submittedName>
        <fullName evidence="1 3">Uncharacterized protein</fullName>
    </submittedName>
</protein>
<organism evidence="3">
    <name type="scientific">Schistosoma curassoni</name>
    <dbReference type="NCBI Taxonomy" id="6186"/>
    <lineage>
        <taxon>Eukaryota</taxon>
        <taxon>Metazoa</taxon>
        <taxon>Spiralia</taxon>
        <taxon>Lophotrochozoa</taxon>
        <taxon>Platyhelminthes</taxon>
        <taxon>Trematoda</taxon>
        <taxon>Digenea</taxon>
        <taxon>Strigeidida</taxon>
        <taxon>Schistosomatoidea</taxon>
        <taxon>Schistosomatidae</taxon>
        <taxon>Schistosoma</taxon>
    </lineage>
</organism>
<reference evidence="1 2" key="2">
    <citation type="submission" date="2018-11" db="EMBL/GenBank/DDBJ databases">
        <authorList>
            <consortium name="Pathogen Informatics"/>
        </authorList>
    </citation>
    <scope>NUCLEOTIDE SEQUENCE [LARGE SCALE GENOMIC DNA]</scope>
    <source>
        <strain evidence="1">Dakar</strain>
        <strain evidence="2">Dakar, Senegal</strain>
    </source>
</reference>
<keyword evidence="2" id="KW-1185">Reference proteome</keyword>
<gene>
    <name evidence="1" type="ORF">SCUD_LOCUS4604</name>
</gene>
<evidence type="ECO:0000313" key="2">
    <source>
        <dbReference type="Proteomes" id="UP000279833"/>
    </source>
</evidence>
<dbReference type="WBParaSite" id="SCUD_0000460401-mRNA-1">
    <property type="protein sequence ID" value="SCUD_0000460401-mRNA-1"/>
    <property type="gene ID" value="SCUD_0000460401"/>
</dbReference>
<dbReference type="EMBL" id="UZAK01006296">
    <property type="protein sequence ID" value="VDO89927.1"/>
    <property type="molecule type" value="Genomic_DNA"/>
</dbReference>
<dbReference type="AlphaFoldDB" id="A0A183JPG7"/>